<dbReference type="KEGG" id="tpal:117644864"/>
<feature type="transmembrane region" description="Helical" evidence="5">
    <location>
        <begin position="468"/>
        <end position="489"/>
    </location>
</feature>
<feature type="transmembrane region" description="Helical" evidence="5">
    <location>
        <begin position="136"/>
        <end position="155"/>
    </location>
</feature>
<dbReference type="SUPFAM" id="SSF103473">
    <property type="entry name" value="MFS general substrate transporter"/>
    <property type="match status" value="1"/>
</dbReference>
<feature type="transmembrane region" description="Helical" evidence="5">
    <location>
        <begin position="43"/>
        <end position="61"/>
    </location>
</feature>
<evidence type="ECO:0000256" key="2">
    <source>
        <dbReference type="ARBA" id="ARBA00022692"/>
    </source>
</evidence>
<dbReference type="Pfam" id="PF00083">
    <property type="entry name" value="Sugar_tr"/>
    <property type="match status" value="2"/>
</dbReference>
<dbReference type="OrthoDB" id="6612291at2759"/>
<evidence type="ECO:0000313" key="7">
    <source>
        <dbReference type="Proteomes" id="UP000515158"/>
    </source>
</evidence>
<feature type="transmembrane region" description="Helical" evidence="5">
    <location>
        <begin position="337"/>
        <end position="359"/>
    </location>
</feature>
<dbReference type="PROSITE" id="PS00217">
    <property type="entry name" value="SUGAR_TRANSPORT_2"/>
    <property type="match status" value="1"/>
</dbReference>
<keyword evidence="3 5" id="KW-1133">Transmembrane helix</keyword>
<dbReference type="GeneID" id="117644864"/>
<dbReference type="PROSITE" id="PS00216">
    <property type="entry name" value="SUGAR_TRANSPORT_1"/>
    <property type="match status" value="1"/>
</dbReference>
<dbReference type="Proteomes" id="UP000515158">
    <property type="component" value="Unplaced"/>
</dbReference>
<feature type="transmembrane region" description="Helical" evidence="5">
    <location>
        <begin position="366"/>
        <end position="388"/>
    </location>
</feature>
<evidence type="ECO:0000259" key="6">
    <source>
        <dbReference type="PROSITE" id="PS50850"/>
    </source>
</evidence>
<feature type="transmembrane region" description="Helical" evidence="5">
    <location>
        <begin position="301"/>
        <end position="325"/>
    </location>
</feature>
<feature type="transmembrane region" description="Helical" evidence="5">
    <location>
        <begin position="73"/>
        <end position="94"/>
    </location>
</feature>
<dbReference type="PANTHER" id="PTHR48021">
    <property type="match status" value="1"/>
</dbReference>
<accession>A0A6P8YKM9</accession>
<feature type="transmembrane region" description="Helical" evidence="5">
    <location>
        <begin position="100"/>
        <end position="124"/>
    </location>
</feature>
<sequence>MLMKKWRQHLAAILANHTTLVAGLVLGWTSPALPGLNLTNDQESWVGSLALLGALLGAVPAGCLTDRFGRKRFLLSLSLPFILGWGLIVAALWVDTKADVWMLYAGRLICGLAVGATTVAVPLYTNEIAEDKVRGALGVYLDMMLTTGILVVYCLGAAFDALWLSAICAATSPVLAVAFLFMPESPTYLLADGKPEKSENALRWLRVRRADDTEIQLELARIRSIVESGAQGGGPHANGHPNGVPGVANGLVSDKEVAAAECGASQGLTATPAVAVAGDDMKSALRKVVDHVACRTPTGKAFFIVMGLMTFMQLSGIDAVIFYLGEIFRDAGSTMSPLYASIVVGFVQVVANVSSAIAVDRVGRRVLLILSEALMAASLASLALYFHLRDDRHINVSAEYGWVPIVALSVFVWVFAFGIGSLPWFMMAELLPTEAQDWGSSSAICLNWSLGFLVTNVFGSMIRDMGAAATYGVFCSICVLGTLFMAFLVPETKGRSPDEIQRLLELPTRQLGTRSALKKKDKSNKTSKV</sequence>
<dbReference type="GO" id="GO:0022857">
    <property type="term" value="F:transmembrane transporter activity"/>
    <property type="evidence" value="ECO:0007669"/>
    <property type="project" value="InterPro"/>
</dbReference>
<feature type="domain" description="Major facilitator superfamily (MFS) profile" evidence="6">
    <location>
        <begin position="1"/>
        <end position="493"/>
    </location>
</feature>
<dbReference type="PROSITE" id="PS50850">
    <property type="entry name" value="MFS"/>
    <property type="match status" value="1"/>
</dbReference>
<evidence type="ECO:0000256" key="1">
    <source>
        <dbReference type="ARBA" id="ARBA00004141"/>
    </source>
</evidence>
<keyword evidence="7" id="KW-1185">Reference proteome</keyword>
<dbReference type="InterPro" id="IPR050549">
    <property type="entry name" value="MFS_Trehalose_Transporter"/>
</dbReference>
<dbReference type="PRINTS" id="PR00171">
    <property type="entry name" value="SUGRTRNSPORT"/>
</dbReference>
<keyword evidence="2 5" id="KW-0812">Transmembrane</keyword>
<evidence type="ECO:0000313" key="8">
    <source>
        <dbReference type="RefSeq" id="XP_034240417.1"/>
    </source>
</evidence>
<dbReference type="InterPro" id="IPR020846">
    <property type="entry name" value="MFS_dom"/>
</dbReference>
<dbReference type="InterPro" id="IPR005829">
    <property type="entry name" value="Sugar_transporter_CS"/>
</dbReference>
<keyword evidence="4 5" id="KW-0472">Membrane</keyword>
<comment type="subcellular location">
    <subcellularLocation>
        <location evidence="1">Membrane</location>
        <topology evidence="1">Multi-pass membrane protein</topology>
    </subcellularLocation>
</comment>
<dbReference type="Gene3D" id="1.20.1250.20">
    <property type="entry name" value="MFS general substrate transporter like domains"/>
    <property type="match status" value="2"/>
</dbReference>
<evidence type="ECO:0000256" key="4">
    <source>
        <dbReference type="ARBA" id="ARBA00023136"/>
    </source>
</evidence>
<dbReference type="RefSeq" id="XP_034240418.1">
    <property type="nucleotide sequence ID" value="XM_034384527.1"/>
</dbReference>
<feature type="transmembrane region" description="Helical" evidence="5">
    <location>
        <begin position="161"/>
        <end position="181"/>
    </location>
</feature>
<dbReference type="PANTHER" id="PTHR48021:SF1">
    <property type="entry name" value="GH07001P-RELATED"/>
    <property type="match status" value="1"/>
</dbReference>
<organism evidence="9">
    <name type="scientific">Thrips palmi</name>
    <name type="common">Melon thrips</name>
    <dbReference type="NCBI Taxonomy" id="161013"/>
    <lineage>
        <taxon>Eukaryota</taxon>
        <taxon>Metazoa</taxon>
        <taxon>Ecdysozoa</taxon>
        <taxon>Arthropoda</taxon>
        <taxon>Hexapoda</taxon>
        <taxon>Insecta</taxon>
        <taxon>Pterygota</taxon>
        <taxon>Neoptera</taxon>
        <taxon>Paraneoptera</taxon>
        <taxon>Thysanoptera</taxon>
        <taxon>Terebrantia</taxon>
        <taxon>Thripoidea</taxon>
        <taxon>Thripidae</taxon>
        <taxon>Thrips</taxon>
    </lineage>
</organism>
<dbReference type="InterPro" id="IPR036259">
    <property type="entry name" value="MFS_trans_sf"/>
</dbReference>
<dbReference type="AlphaFoldDB" id="A0A6P8YKM9"/>
<dbReference type="InterPro" id="IPR005828">
    <property type="entry name" value="MFS_sugar_transport-like"/>
</dbReference>
<protein>
    <submittedName>
        <fullName evidence="8 9">Facilitated trehalose transporter Tret1-like</fullName>
    </submittedName>
</protein>
<name>A0A6P8YKM9_THRPL</name>
<evidence type="ECO:0000256" key="5">
    <source>
        <dbReference type="SAM" id="Phobius"/>
    </source>
</evidence>
<dbReference type="RefSeq" id="XP_034240417.1">
    <property type="nucleotide sequence ID" value="XM_034384526.1"/>
</dbReference>
<evidence type="ECO:0000313" key="9">
    <source>
        <dbReference type="RefSeq" id="XP_034240418.1"/>
    </source>
</evidence>
<proteinExistence type="predicted"/>
<gene>
    <name evidence="8 9" type="primary">LOC117644864</name>
</gene>
<reference evidence="8 9" key="1">
    <citation type="submission" date="2025-04" db="UniProtKB">
        <authorList>
            <consortium name="RefSeq"/>
        </authorList>
    </citation>
    <scope>IDENTIFICATION</scope>
    <source>
        <tissue evidence="8 9">Total insect</tissue>
    </source>
</reference>
<dbReference type="InterPro" id="IPR003663">
    <property type="entry name" value="Sugar/inositol_transpt"/>
</dbReference>
<dbReference type="GO" id="GO:0016020">
    <property type="term" value="C:membrane"/>
    <property type="evidence" value="ECO:0007669"/>
    <property type="project" value="UniProtKB-SubCell"/>
</dbReference>
<evidence type="ECO:0000256" key="3">
    <source>
        <dbReference type="ARBA" id="ARBA00022989"/>
    </source>
</evidence>
<feature type="transmembrane region" description="Helical" evidence="5">
    <location>
        <begin position="400"/>
        <end position="426"/>
    </location>
</feature>
<feature type="transmembrane region" description="Helical" evidence="5">
    <location>
        <begin position="438"/>
        <end position="462"/>
    </location>
</feature>